<reference evidence="1 2" key="1">
    <citation type="journal article" date="2017" name="Genome Biol. Evol.">
        <title>Comparative Genomic Analysis Identifies a Campylobacter Clade Deficient in Selenium Metabolism.</title>
        <authorList>
            <person name="Miller W.G."/>
            <person name="Yee E."/>
            <person name="Lopes B.S."/>
            <person name="Chapman M.H."/>
            <person name="Huynh S."/>
            <person name="Bono J.L."/>
            <person name="Parker C.T."/>
            <person name="Strachan N.J.C."/>
            <person name="Forbes K.J."/>
        </authorList>
    </citation>
    <scope>NUCLEOTIDE SEQUENCE [LARGE SCALE GENOMIC DNA]</scope>
    <source>
        <strain evidence="1 2">RM9261</strain>
    </source>
</reference>
<evidence type="ECO:0000313" key="1">
    <source>
        <dbReference type="EMBL" id="WWC41293.1"/>
    </source>
</evidence>
<organism evidence="1 2">
    <name type="scientific">Campylobacter vicugnae</name>
    <dbReference type="NCBI Taxonomy" id="1660076"/>
    <lineage>
        <taxon>Bacteria</taxon>
        <taxon>Pseudomonadati</taxon>
        <taxon>Campylobacterota</taxon>
        <taxon>Epsilonproteobacteria</taxon>
        <taxon>Campylobacterales</taxon>
        <taxon>Campylobacteraceae</taxon>
        <taxon>Campylobacter</taxon>
    </lineage>
</organism>
<dbReference type="Proteomes" id="UP001318120">
    <property type="component" value="Chromosome"/>
</dbReference>
<gene>
    <name evidence="1" type="ORF">CVIC9261_06200</name>
</gene>
<sequence length="75" mass="7886">MKEVNITLAQRANKAVANGLETTSNIIDVVALGARASRDLMFVAAARAATLANAEKVDVETFRSIDAKVDAALGR</sequence>
<proteinExistence type="predicted"/>
<protein>
    <submittedName>
        <fullName evidence="1">Uncharacterized protein</fullName>
    </submittedName>
</protein>
<dbReference type="RefSeq" id="WP_086302568.1">
    <property type="nucleotide sequence ID" value="NZ_CP144916.1"/>
</dbReference>
<accession>A0ABZ2E6H5</accession>
<evidence type="ECO:0000313" key="2">
    <source>
        <dbReference type="Proteomes" id="UP001318120"/>
    </source>
</evidence>
<name>A0ABZ2E6H5_9BACT</name>
<keyword evidence="2" id="KW-1185">Reference proteome</keyword>
<dbReference type="EMBL" id="CP144916">
    <property type="protein sequence ID" value="WWC41293.1"/>
    <property type="molecule type" value="Genomic_DNA"/>
</dbReference>
<dbReference type="GeneID" id="93113684"/>